<name>A0A9P0ABM1_BEMTA</name>
<proteinExistence type="predicted"/>
<evidence type="ECO:0000313" key="1">
    <source>
        <dbReference type="EMBL" id="CAH0387906.1"/>
    </source>
</evidence>
<gene>
    <name evidence="1" type="ORF">BEMITA_LOCUS6864</name>
</gene>
<keyword evidence="2" id="KW-1185">Reference proteome</keyword>
<reference evidence="1" key="1">
    <citation type="submission" date="2021-12" db="EMBL/GenBank/DDBJ databases">
        <authorList>
            <person name="King R."/>
        </authorList>
    </citation>
    <scope>NUCLEOTIDE SEQUENCE</scope>
</reference>
<protein>
    <recommendedName>
        <fullName evidence="3">Nicotinamide riboside kinase 1</fullName>
    </recommendedName>
</protein>
<dbReference type="Proteomes" id="UP001152759">
    <property type="component" value="Chromosome 4"/>
</dbReference>
<sequence>MREDWIVVALAGVTNSGKTTVTKKLHSIIPNSECIFQDLYFRDPNDPNHKYVEDLKHNNWELLTAINTDKMWTDIEEILRRPRIDPSKKNVLLIDGFLVLNFLKTVELCDLKYYLRLSKEVTWERRQTRSYDPPDVPGYFEQIVWPEHLKSFQQMLEMNKCVVLIHGTCPVQFTTERILQDIECRL</sequence>
<dbReference type="Pfam" id="PF13238">
    <property type="entry name" value="AAA_18"/>
    <property type="match status" value="1"/>
</dbReference>
<evidence type="ECO:0008006" key="3">
    <source>
        <dbReference type="Google" id="ProtNLM"/>
    </source>
</evidence>
<evidence type="ECO:0000313" key="2">
    <source>
        <dbReference type="Proteomes" id="UP001152759"/>
    </source>
</evidence>
<accession>A0A9P0ABM1</accession>
<dbReference type="SUPFAM" id="SSF52540">
    <property type="entry name" value="P-loop containing nucleoside triphosphate hydrolases"/>
    <property type="match status" value="1"/>
</dbReference>
<dbReference type="Gene3D" id="3.40.50.300">
    <property type="entry name" value="P-loop containing nucleotide triphosphate hydrolases"/>
    <property type="match status" value="1"/>
</dbReference>
<dbReference type="AlphaFoldDB" id="A0A9P0ABM1"/>
<dbReference type="OrthoDB" id="10041966at2759"/>
<dbReference type="EMBL" id="OU963865">
    <property type="protein sequence ID" value="CAH0387906.1"/>
    <property type="molecule type" value="Genomic_DNA"/>
</dbReference>
<dbReference type="InterPro" id="IPR027417">
    <property type="entry name" value="P-loop_NTPase"/>
</dbReference>
<dbReference type="KEGG" id="btab:109031222"/>
<organism evidence="1 2">
    <name type="scientific">Bemisia tabaci</name>
    <name type="common">Sweetpotato whitefly</name>
    <name type="synonym">Aleurodes tabaci</name>
    <dbReference type="NCBI Taxonomy" id="7038"/>
    <lineage>
        <taxon>Eukaryota</taxon>
        <taxon>Metazoa</taxon>
        <taxon>Ecdysozoa</taxon>
        <taxon>Arthropoda</taxon>
        <taxon>Hexapoda</taxon>
        <taxon>Insecta</taxon>
        <taxon>Pterygota</taxon>
        <taxon>Neoptera</taxon>
        <taxon>Paraneoptera</taxon>
        <taxon>Hemiptera</taxon>
        <taxon>Sternorrhyncha</taxon>
        <taxon>Aleyrodoidea</taxon>
        <taxon>Aleyrodidae</taxon>
        <taxon>Aleyrodinae</taxon>
        <taxon>Bemisia</taxon>
    </lineage>
</organism>
<dbReference type="PANTHER" id="PTHR10285">
    <property type="entry name" value="URIDINE KINASE"/>
    <property type="match status" value="1"/>
</dbReference>